<evidence type="ECO:0000256" key="4">
    <source>
        <dbReference type="ARBA" id="ARBA00022989"/>
    </source>
</evidence>
<evidence type="ECO:0000313" key="9">
    <source>
        <dbReference type="EMBL" id="CAG2218832.1"/>
    </source>
</evidence>
<protein>
    <submittedName>
        <fullName evidence="9">GPR157</fullName>
    </submittedName>
</protein>
<evidence type="ECO:0000313" key="10">
    <source>
        <dbReference type="Proteomes" id="UP000683360"/>
    </source>
</evidence>
<keyword evidence="10" id="KW-1185">Reference proteome</keyword>
<comment type="caution">
    <text evidence="9">The sequence shown here is derived from an EMBL/GenBank/DDBJ whole genome shotgun (WGS) entry which is preliminary data.</text>
</comment>
<dbReference type="AlphaFoldDB" id="A0A8S3SAU4"/>
<name>A0A8S3SAU4_MYTED</name>
<dbReference type="PANTHER" id="PTHR23112">
    <property type="entry name" value="G PROTEIN-COUPLED RECEPTOR 157-RELATED"/>
    <property type="match status" value="1"/>
</dbReference>
<feature type="domain" description="G-protein coupled receptors family 2 profile 2" evidence="8">
    <location>
        <begin position="17"/>
        <end position="191"/>
    </location>
</feature>
<dbReference type="OrthoDB" id="100006at2759"/>
<feature type="transmembrane region" description="Helical" evidence="7">
    <location>
        <begin position="262"/>
        <end position="282"/>
    </location>
</feature>
<proteinExistence type="inferred from homology"/>
<dbReference type="Gene3D" id="1.20.1070.10">
    <property type="entry name" value="Rhodopsin 7-helix transmembrane proteins"/>
    <property type="match status" value="1"/>
</dbReference>
<dbReference type="GO" id="GO:0007166">
    <property type="term" value="P:cell surface receptor signaling pathway"/>
    <property type="evidence" value="ECO:0007669"/>
    <property type="project" value="InterPro"/>
</dbReference>
<feature type="transmembrane region" description="Helical" evidence="7">
    <location>
        <begin position="21"/>
        <end position="46"/>
    </location>
</feature>
<evidence type="ECO:0000256" key="5">
    <source>
        <dbReference type="ARBA" id="ARBA00023136"/>
    </source>
</evidence>
<reference evidence="9" key="1">
    <citation type="submission" date="2021-03" db="EMBL/GenBank/DDBJ databases">
        <authorList>
            <person name="Bekaert M."/>
        </authorList>
    </citation>
    <scope>NUCLEOTIDE SEQUENCE</scope>
</reference>
<dbReference type="InterPro" id="IPR000539">
    <property type="entry name" value="Frizzled/Smoothened_7TM"/>
</dbReference>
<dbReference type="EMBL" id="CAJPWZ010001613">
    <property type="protein sequence ID" value="CAG2218832.1"/>
    <property type="molecule type" value="Genomic_DNA"/>
</dbReference>
<keyword evidence="3 7" id="KW-0812">Transmembrane</keyword>
<dbReference type="PROSITE" id="PS50261">
    <property type="entry name" value="G_PROTEIN_RECEP_F2_4"/>
    <property type="match status" value="1"/>
</dbReference>
<evidence type="ECO:0000256" key="1">
    <source>
        <dbReference type="ARBA" id="ARBA00004141"/>
    </source>
</evidence>
<feature type="transmembrane region" description="Helical" evidence="7">
    <location>
        <begin position="212"/>
        <end position="228"/>
    </location>
</feature>
<evidence type="ECO:0000256" key="6">
    <source>
        <dbReference type="ARBA" id="ARBA00023170"/>
    </source>
</evidence>
<accession>A0A8S3SAU4</accession>
<feature type="transmembrane region" description="Helical" evidence="7">
    <location>
        <begin position="116"/>
        <end position="132"/>
    </location>
</feature>
<keyword evidence="5 7" id="KW-0472">Membrane</keyword>
<feature type="transmembrane region" description="Helical" evidence="7">
    <location>
        <begin position="302"/>
        <end position="325"/>
    </location>
</feature>
<evidence type="ECO:0000256" key="2">
    <source>
        <dbReference type="ARBA" id="ARBA00008077"/>
    </source>
</evidence>
<dbReference type="GO" id="GO:0007189">
    <property type="term" value="P:adenylate cyclase-activating G protein-coupled receptor signaling pathway"/>
    <property type="evidence" value="ECO:0007669"/>
    <property type="project" value="TreeGrafter"/>
</dbReference>
<comment type="similarity">
    <text evidence="2">Belongs to the G-protein coupled receptor Fz/Smo family.</text>
</comment>
<keyword evidence="4 7" id="KW-1133">Transmembrane helix</keyword>
<gene>
    <name evidence="9" type="ORF">MEDL_32437</name>
</gene>
<organism evidence="9 10">
    <name type="scientific">Mytilus edulis</name>
    <name type="common">Blue mussel</name>
    <dbReference type="NCBI Taxonomy" id="6550"/>
    <lineage>
        <taxon>Eukaryota</taxon>
        <taxon>Metazoa</taxon>
        <taxon>Spiralia</taxon>
        <taxon>Lophotrochozoa</taxon>
        <taxon>Mollusca</taxon>
        <taxon>Bivalvia</taxon>
        <taxon>Autobranchia</taxon>
        <taxon>Pteriomorphia</taxon>
        <taxon>Mytilida</taxon>
        <taxon>Mytiloidea</taxon>
        <taxon>Mytilidae</taxon>
        <taxon>Mytilinae</taxon>
        <taxon>Mytilus</taxon>
    </lineage>
</organism>
<dbReference type="GO" id="GO:0005886">
    <property type="term" value="C:plasma membrane"/>
    <property type="evidence" value="ECO:0007669"/>
    <property type="project" value="TreeGrafter"/>
</dbReference>
<comment type="subcellular location">
    <subcellularLocation>
        <location evidence="1">Membrane</location>
        <topology evidence="1">Multi-pass membrane protein</topology>
    </subcellularLocation>
</comment>
<dbReference type="InterPro" id="IPR017981">
    <property type="entry name" value="GPCR_2-like_7TM"/>
</dbReference>
<feature type="transmembrane region" description="Helical" evidence="7">
    <location>
        <begin position="153"/>
        <end position="172"/>
    </location>
</feature>
<evidence type="ECO:0000259" key="8">
    <source>
        <dbReference type="PROSITE" id="PS50261"/>
    </source>
</evidence>
<evidence type="ECO:0000256" key="7">
    <source>
        <dbReference type="SAM" id="Phobius"/>
    </source>
</evidence>
<keyword evidence="6" id="KW-0675">Receptor</keyword>
<evidence type="ECO:0000256" key="3">
    <source>
        <dbReference type="ARBA" id="ARBA00022692"/>
    </source>
</evidence>
<feature type="transmembrane region" description="Helical" evidence="7">
    <location>
        <begin position="58"/>
        <end position="82"/>
    </location>
</feature>
<dbReference type="GO" id="GO:0004930">
    <property type="term" value="F:G protein-coupled receptor activity"/>
    <property type="evidence" value="ECO:0007669"/>
    <property type="project" value="TreeGrafter"/>
</dbReference>
<dbReference type="PANTHER" id="PTHR23112:SF47">
    <property type="entry name" value="G-PROTEIN COUPLED RECEPTOR 157"/>
    <property type="match status" value="1"/>
</dbReference>
<dbReference type="Pfam" id="PF01534">
    <property type="entry name" value="Frizzled"/>
    <property type="match status" value="1"/>
</dbReference>
<sequence length="326" mass="37140">MVHNYTNFTGEYIKKVTDIDIAVTITTCCLSIIGALIIFINLGRTYKRGEHISEPKKLLLYLTIADIFSAIGFLFGAIRFLYGDDISPEKVLACHKENDSGCIAQSFLTTMSSMSSFWWTSIIAFHLLWNSTDQNQSGSFNQSEHARKDIQMFVYHLLSWAVPGAITITAMAKGILGSDLSVGSGAWCWISACLSDNERTIWMAVSGKGWEILMYFSCLGFYMLLKFRQKCAMIRSRRIHAQVDSSTPLIPTSNRPNEDIRFMYLWLIELCLRCFGTVRFIMAAIKRHTGYRSVHYEEVDIYLMHFQCFGDSAQAFCSCLIFFGFR</sequence>
<dbReference type="Proteomes" id="UP000683360">
    <property type="component" value="Unassembled WGS sequence"/>
</dbReference>